<comment type="similarity">
    <text evidence="1">Belongs to the UPF0065 (bug) family.</text>
</comment>
<evidence type="ECO:0000256" key="1">
    <source>
        <dbReference type="ARBA" id="ARBA00006987"/>
    </source>
</evidence>
<keyword evidence="2" id="KW-0732">Signal</keyword>
<dbReference type="PIRSF" id="PIRSF017082">
    <property type="entry name" value="YflP"/>
    <property type="match status" value="1"/>
</dbReference>
<feature type="chain" id="PRO_5012714079" evidence="2">
    <location>
        <begin position="33"/>
        <end position="336"/>
    </location>
</feature>
<dbReference type="InterPro" id="IPR005064">
    <property type="entry name" value="BUG"/>
</dbReference>
<protein>
    <submittedName>
        <fullName evidence="3">ABC transporter substrate-binding protein</fullName>
    </submittedName>
</protein>
<sequence length="336" mass="35011">MLSRIKSWSTSVAAGAMLAATALALAAPAAQAADFPTHSLQFIVPYSPGGPLDTVARLLAQKVQPELGQTVVVENKPGAGGNIGAAIAAKAKPDGYTLVMGAVAINAINPWLYSKLPFDPVKSFAPVTLVASVPNVLIVNKEFAAAHSIKSVQDLIAYAKAHPGQLNFASGGNGSAGHLAGALLNKRAGIDTVHVPYQGASPAKLALLANQANFMFDNLASASGLIKEGKVLALAVTTAQRSSIYPKLPTMEEEGVKDFDLGTWFGVFATGGTPKPVIDRLNKAYSKALEDPAVRKMLLTMGSDAKPTTPEAFAELVKHDLAKYKEIVKVSGAKIF</sequence>
<dbReference type="PANTHER" id="PTHR42928:SF5">
    <property type="entry name" value="BLR1237 PROTEIN"/>
    <property type="match status" value="1"/>
</dbReference>
<keyword evidence="4" id="KW-1185">Reference proteome</keyword>
<gene>
    <name evidence="3" type="ORF">CEY11_12750</name>
</gene>
<dbReference type="OrthoDB" id="8678477at2"/>
<dbReference type="Proteomes" id="UP000214603">
    <property type="component" value="Unassembled WGS sequence"/>
</dbReference>
<dbReference type="PANTHER" id="PTHR42928">
    <property type="entry name" value="TRICARBOXYLATE-BINDING PROTEIN"/>
    <property type="match status" value="1"/>
</dbReference>
<proteinExistence type="inferred from homology"/>
<feature type="signal peptide" evidence="2">
    <location>
        <begin position="1"/>
        <end position="32"/>
    </location>
</feature>
<evidence type="ECO:0000256" key="2">
    <source>
        <dbReference type="SAM" id="SignalP"/>
    </source>
</evidence>
<organism evidence="3 4">
    <name type="scientific">Candidimonas nitroreducens</name>
    <dbReference type="NCBI Taxonomy" id="683354"/>
    <lineage>
        <taxon>Bacteria</taxon>
        <taxon>Pseudomonadati</taxon>
        <taxon>Pseudomonadota</taxon>
        <taxon>Betaproteobacteria</taxon>
        <taxon>Burkholderiales</taxon>
        <taxon>Alcaligenaceae</taxon>
        <taxon>Candidimonas</taxon>
    </lineage>
</organism>
<evidence type="ECO:0000313" key="4">
    <source>
        <dbReference type="Proteomes" id="UP000214603"/>
    </source>
</evidence>
<dbReference type="SUPFAM" id="SSF53850">
    <property type="entry name" value="Periplasmic binding protein-like II"/>
    <property type="match status" value="1"/>
</dbReference>
<reference evidence="4" key="1">
    <citation type="submission" date="2017-06" db="EMBL/GenBank/DDBJ databases">
        <title>Herbaspirillum phytohormonus sp. nov., isolated from the root nodule of Robinia pseudoacacia in lead-zinc mine.</title>
        <authorList>
            <person name="Fan M."/>
            <person name="Lin Y."/>
        </authorList>
    </citation>
    <scope>NUCLEOTIDE SEQUENCE [LARGE SCALE GENOMIC DNA]</scope>
    <source>
        <strain evidence="4">SC-089</strain>
    </source>
</reference>
<dbReference type="AlphaFoldDB" id="A0A225MCM6"/>
<dbReference type="EMBL" id="NJIH01000007">
    <property type="protein sequence ID" value="OWT59055.1"/>
    <property type="molecule type" value="Genomic_DNA"/>
</dbReference>
<dbReference type="CDD" id="cd13578">
    <property type="entry name" value="PBP2_Bug27"/>
    <property type="match status" value="1"/>
</dbReference>
<dbReference type="Gene3D" id="3.40.190.150">
    <property type="entry name" value="Bordetella uptake gene, domain 1"/>
    <property type="match status" value="1"/>
</dbReference>
<dbReference type="Gene3D" id="3.40.190.10">
    <property type="entry name" value="Periplasmic binding protein-like II"/>
    <property type="match status" value="1"/>
</dbReference>
<dbReference type="RefSeq" id="WP_088603786.1">
    <property type="nucleotide sequence ID" value="NZ_NJIH01000007.1"/>
</dbReference>
<name>A0A225MCM6_9BURK</name>
<accession>A0A225MCM6</accession>
<comment type="caution">
    <text evidence="3">The sequence shown here is derived from an EMBL/GenBank/DDBJ whole genome shotgun (WGS) entry which is preliminary data.</text>
</comment>
<dbReference type="Pfam" id="PF03401">
    <property type="entry name" value="TctC"/>
    <property type="match status" value="1"/>
</dbReference>
<evidence type="ECO:0000313" key="3">
    <source>
        <dbReference type="EMBL" id="OWT59055.1"/>
    </source>
</evidence>
<dbReference type="InterPro" id="IPR042100">
    <property type="entry name" value="Bug_dom1"/>
</dbReference>